<dbReference type="PROSITE" id="PS50125">
    <property type="entry name" value="GUANYLATE_CYCLASE_2"/>
    <property type="match status" value="1"/>
</dbReference>
<reference evidence="3 4" key="1">
    <citation type="submission" date="2016-07" db="EMBL/GenBank/DDBJ databases">
        <title>Complete genome sequence of Bradyrhizobium icense LMTR 13T, a potential inoculant strain isolated from lima bean (Phaseolus lunatus) in Peru.</title>
        <authorList>
            <person name="Ormeno-Orrillo E."/>
            <person name="Duran D."/>
            <person name="Rogel M.A."/>
            <person name="Rey L."/>
            <person name="Imperial J."/>
            <person name="Ruiz-Argueso T."/>
            <person name="Martinez-Romero E."/>
        </authorList>
    </citation>
    <scope>NUCLEOTIDE SEQUENCE [LARGE SCALE GENOMIC DNA]</scope>
    <source>
        <strain evidence="3 4">LMTR 13</strain>
    </source>
</reference>
<sequence>MSRRRFHILVALLCTGLWAGAIWLGHSSGHLRFLDRLESALTDVRMLARGVKAPPDLVTIVAIDDAIVKLGGTYPLPRAEIAKIIEAITRLEPKVIAIDLLLIDKGPADGDAALAQSLAAGPTVLAAAAVFSNTVQPSADSDGPLARLPKADRFLLPLPAFADRAEVGIANVATGQTGTPLSVPMLFRTRDKIELSFPLRVASIAIDQPLTIEPDRLRFGDWPIATASDYALPISYYGPRQTIRTISAANLVDGQIDMEAIRGRIVVLGATATGAGDFFPTPFDSLMPGVEIISTAITHLVAGDGLVRNQTVRIAGAITAILLPMLLVGLLVWRRNPIGLVAVTAVVLAWAVANTVAFAHGIWLDAATTIAAAAPPLMLFGAVQLWSGRRSAQHLAVQNRLLEQFQTPGLQKWLTRDPDFLLAPVRQNAAVVFVDLSGFTSLSETLDPDATRGLLKEFHALVDKEATRCGGMITSFLGDGAMILFGLPEPAEDDAARAAECSIALCVRTESWIEALPPTTANRIGFKIGAHFGPIVASRLGGRNHQHITATGDTVNVASRLMEVAASHDVRLALSDTLRIAAQRTGARLKTGSLAGPVEARIRGRSGTLTVWLWRSERPTLDQRTHPDAAE</sequence>
<dbReference type="EMBL" id="CP016428">
    <property type="protein sequence ID" value="ANW01430.1"/>
    <property type="molecule type" value="Genomic_DNA"/>
</dbReference>
<protein>
    <submittedName>
        <fullName evidence="3">Adenylate cyclase</fullName>
    </submittedName>
</protein>
<dbReference type="Proteomes" id="UP000092839">
    <property type="component" value="Chromosome"/>
</dbReference>
<evidence type="ECO:0000313" key="4">
    <source>
        <dbReference type="Proteomes" id="UP000092839"/>
    </source>
</evidence>
<dbReference type="InterPro" id="IPR050697">
    <property type="entry name" value="Adenylyl/Guanylyl_Cyclase_3/4"/>
</dbReference>
<dbReference type="Pfam" id="PF05226">
    <property type="entry name" value="CHASE2"/>
    <property type="match status" value="1"/>
</dbReference>
<feature type="domain" description="Guanylate cyclase" evidence="2">
    <location>
        <begin position="430"/>
        <end position="562"/>
    </location>
</feature>
<feature type="transmembrane region" description="Helical" evidence="1">
    <location>
        <begin position="366"/>
        <end position="386"/>
    </location>
</feature>
<dbReference type="AlphaFoldDB" id="A0A1B1UF91"/>
<keyword evidence="1" id="KW-0812">Transmembrane</keyword>
<dbReference type="RefSeq" id="WP_065728688.1">
    <property type="nucleotide sequence ID" value="NZ_CP016428.1"/>
</dbReference>
<dbReference type="GO" id="GO:0004016">
    <property type="term" value="F:adenylate cyclase activity"/>
    <property type="evidence" value="ECO:0007669"/>
    <property type="project" value="UniProtKB-ARBA"/>
</dbReference>
<dbReference type="GO" id="GO:0006171">
    <property type="term" value="P:cAMP biosynthetic process"/>
    <property type="evidence" value="ECO:0007669"/>
    <property type="project" value="TreeGrafter"/>
</dbReference>
<dbReference type="InterPro" id="IPR001054">
    <property type="entry name" value="A/G_cyclase"/>
</dbReference>
<feature type="transmembrane region" description="Helical" evidence="1">
    <location>
        <begin position="340"/>
        <end position="360"/>
    </location>
</feature>
<keyword evidence="1" id="KW-1133">Transmembrane helix</keyword>
<dbReference type="GO" id="GO:0035556">
    <property type="term" value="P:intracellular signal transduction"/>
    <property type="evidence" value="ECO:0007669"/>
    <property type="project" value="InterPro"/>
</dbReference>
<dbReference type="SUPFAM" id="SSF55073">
    <property type="entry name" value="Nucleotide cyclase"/>
    <property type="match status" value="1"/>
</dbReference>
<evidence type="ECO:0000313" key="3">
    <source>
        <dbReference type="EMBL" id="ANW01430.1"/>
    </source>
</evidence>
<name>A0A1B1UF91_9BRAD</name>
<dbReference type="STRING" id="1274631.LMTR13_15885"/>
<dbReference type="OrthoDB" id="341967at2"/>
<dbReference type="CDD" id="cd07302">
    <property type="entry name" value="CHD"/>
    <property type="match status" value="1"/>
</dbReference>
<evidence type="ECO:0000259" key="2">
    <source>
        <dbReference type="PROSITE" id="PS50125"/>
    </source>
</evidence>
<gene>
    <name evidence="3" type="ORF">LMTR13_15885</name>
</gene>
<dbReference type="PANTHER" id="PTHR43081:SF20">
    <property type="entry name" value="TWO-COMPONENT RESPONSE REGULATOR"/>
    <property type="match status" value="1"/>
</dbReference>
<dbReference type="InterPro" id="IPR007890">
    <property type="entry name" value="CHASE2"/>
</dbReference>
<dbReference type="PANTHER" id="PTHR43081">
    <property type="entry name" value="ADENYLATE CYCLASE, TERMINAL-DIFFERENTIATION SPECIFIC-RELATED"/>
    <property type="match status" value="1"/>
</dbReference>
<dbReference type="Gene3D" id="3.30.70.1230">
    <property type="entry name" value="Nucleotide cyclase"/>
    <property type="match status" value="1"/>
</dbReference>
<dbReference type="Pfam" id="PF00211">
    <property type="entry name" value="Guanylate_cyc"/>
    <property type="match status" value="1"/>
</dbReference>
<evidence type="ECO:0000256" key="1">
    <source>
        <dbReference type="SAM" id="Phobius"/>
    </source>
</evidence>
<accession>A0A1B1UF91</accession>
<dbReference type="KEGG" id="bic:LMTR13_15885"/>
<proteinExistence type="predicted"/>
<keyword evidence="4" id="KW-1185">Reference proteome</keyword>
<feature type="transmembrane region" description="Helical" evidence="1">
    <location>
        <begin position="314"/>
        <end position="333"/>
    </location>
</feature>
<dbReference type="SMART" id="SM01080">
    <property type="entry name" value="CHASE2"/>
    <property type="match status" value="1"/>
</dbReference>
<dbReference type="SMART" id="SM00044">
    <property type="entry name" value="CYCc"/>
    <property type="match status" value="1"/>
</dbReference>
<keyword evidence="1" id="KW-0472">Membrane</keyword>
<dbReference type="InterPro" id="IPR029787">
    <property type="entry name" value="Nucleotide_cyclase"/>
</dbReference>
<organism evidence="3 4">
    <name type="scientific">Bradyrhizobium icense</name>
    <dbReference type="NCBI Taxonomy" id="1274631"/>
    <lineage>
        <taxon>Bacteria</taxon>
        <taxon>Pseudomonadati</taxon>
        <taxon>Pseudomonadota</taxon>
        <taxon>Alphaproteobacteria</taxon>
        <taxon>Hyphomicrobiales</taxon>
        <taxon>Nitrobacteraceae</taxon>
        <taxon>Bradyrhizobium</taxon>
    </lineage>
</organism>